<evidence type="ECO:0000313" key="1">
    <source>
        <dbReference type="EMBL" id="CCI41339.1"/>
    </source>
</evidence>
<comment type="caution">
    <text evidence="1">The sequence shown here is derived from an EMBL/GenBank/DDBJ whole genome shotgun (WGS) entry which is preliminary data.</text>
</comment>
<keyword evidence="2" id="KW-1185">Reference proteome</keyword>
<name>A0A024G4W3_9STRA</name>
<gene>
    <name evidence="1" type="ORF">BN9_021230</name>
</gene>
<dbReference type="Proteomes" id="UP000053237">
    <property type="component" value="Unassembled WGS sequence"/>
</dbReference>
<reference evidence="1 2" key="1">
    <citation type="submission" date="2012-05" db="EMBL/GenBank/DDBJ databases">
        <title>Recombination and specialization in a pathogen metapopulation.</title>
        <authorList>
            <person name="Gardiner A."/>
            <person name="Kemen E."/>
            <person name="Schultz-Larsen T."/>
            <person name="MacLean D."/>
            <person name="Van Oosterhout C."/>
            <person name="Jones J.D.G."/>
        </authorList>
    </citation>
    <scope>NUCLEOTIDE SEQUENCE [LARGE SCALE GENOMIC DNA]</scope>
    <source>
        <strain evidence="1 2">Ac Nc2</strain>
    </source>
</reference>
<sequence length="93" mass="10577">MDTTQDASVTLLIVSMDTDPTTTSINHAAMPIVSSTLRLLLYKRDLVVPNAMCCCSKLFRMVALDTIRRKQECNGHMRIYRAIFIIDHEAQYV</sequence>
<dbReference type="AlphaFoldDB" id="A0A024G4W3"/>
<proteinExistence type="predicted"/>
<evidence type="ECO:0000313" key="2">
    <source>
        <dbReference type="Proteomes" id="UP000053237"/>
    </source>
</evidence>
<protein>
    <submittedName>
        <fullName evidence="1">Uncharacterized protein</fullName>
    </submittedName>
</protein>
<accession>A0A024G4W3</accession>
<dbReference type="InParanoid" id="A0A024G4W3"/>
<organism evidence="1 2">
    <name type="scientific">Albugo candida</name>
    <dbReference type="NCBI Taxonomy" id="65357"/>
    <lineage>
        <taxon>Eukaryota</taxon>
        <taxon>Sar</taxon>
        <taxon>Stramenopiles</taxon>
        <taxon>Oomycota</taxon>
        <taxon>Peronosporomycetes</taxon>
        <taxon>Albuginales</taxon>
        <taxon>Albuginaceae</taxon>
        <taxon>Albugo</taxon>
    </lineage>
</organism>
<dbReference type="EMBL" id="CAIX01000018">
    <property type="protein sequence ID" value="CCI41339.1"/>
    <property type="molecule type" value="Genomic_DNA"/>
</dbReference>